<comment type="caution">
    <text evidence="2">The sequence shown here is derived from an EMBL/GenBank/DDBJ whole genome shotgun (WGS) entry which is preliminary data.</text>
</comment>
<proteinExistence type="predicted"/>
<reference evidence="2 3" key="1">
    <citation type="submission" date="2018-08" db="EMBL/GenBank/DDBJ databases">
        <title>Streptomyces NEAU-D10 sp. nov., a novel Actinomycete isolated from soil.</title>
        <authorList>
            <person name="Jin L."/>
        </authorList>
    </citation>
    <scope>NUCLEOTIDE SEQUENCE [LARGE SCALE GENOMIC DNA]</scope>
    <source>
        <strain evidence="2 3">NEAU-D10</strain>
    </source>
</reference>
<keyword evidence="3" id="KW-1185">Reference proteome</keyword>
<evidence type="ECO:0000313" key="3">
    <source>
        <dbReference type="Proteomes" id="UP000262477"/>
    </source>
</evidence>
<organism evidence="2 3">
    <name type="scientific">Streptomyces inhibens</name>
    <dbReference type="NCBI Taxonomy" id="2293571"/>
    <lineage>
        <taxon>Bacteria</taxon>
        <taxon>Bacillati</taxon>
        <taxon>Actinomycetota</taxon>
        <taxon>Actinomycetes</taxon>
        <taxon>Kitasatosporales</taxon>
        <taxon>Streptomycetaceae</taxon>
        <taxon>Streptomyces</taxon>
    </lineage>
</organism>
<dbReference type="Proteomes" id="UP000262477">
    <property type="component" value="Unassembled WGS sequence"/>
</dbReference>
<protein>
    <submittedName>
        <fullName evidence="2">Uncharacterized protein</fullName>
    </submittedName>
</protein>
<gene>
    <name evidence="2" type="ORF">DY245_20580</name>
</gene>
<sequence>MRPGRIRSVALTAEANEIEANEIEANDVEASGTTASGAGANDTEAGGAAVTVPRVPPTPPVCVMS</sequence>
<dbReference type="AlphaFoldDB" id="A0A371Q1G3"/>
<dbReference type="EMBL" id="QUAC01000161">
    <property type="protein sequence ID" value="REK88572.1"/>
    <property type="molecule type" value="Genomic_DNA"/>
</dbReference>
<evidence type="ECO:0000313" key="2">
    <source>
        <dbReference type="EMBL" id="REK88572.1"/>
    </source>
</evidence>
<feature type="compositionally biased region" description="Pro residues" evidence="1">
    <location>
        <begin position="54"/>
        <end position="65"/>
    </location>
</feature>
<name>A0A371Q1G3_STRIH</name>
<feature type="compositionally biased region" description="Low complexity" evidence="1">
    <location>
        <begin position="30"/>
        <end position="40"/>
    </location>
</feature>
<feature type="region of interest" description="Disordered" evidence="1">
    <location>
        <begin position="29"/>
        <end position="65"/>
    </location>
</feature>
<evidence type="ECO:0000256" key="1">
    <source>
        <dbReference type="SAM" id="MobiDB-lite"/>
    </source>
</evidence>
<accession>A0A371Q1G3</accession>